<accession>A0A4C2ELH9</accession>
<feature type="domain" description="DUF8151" evidence="2">
    <location>
        <begin position="4"/>
        <end position="72"/>
    </location>
</feature>
<feature type="transmembrane region" description="Helical" evidence="1">
    <location>
        <begin position="12"/>
        <end position="30"/>
    </location>
</feature>
<proteinExistence type="predicted"/>
<reference evidence="3 4" key="1">
    <citation type="submission" date="2019-02" db="EMBL/GenBank/DDBJ databases">
        <title>Haloarcula mannanilyticum sp. nov., a mannan degrading haloarchaeon isolated from commercial salt.</title>
        <authorList>
            <person name="Enomoto S."/>
            <person name="Shimane Y."/>
            <person name="Kamekura M."/>
            <person name="Ito T."/>
            <person name="Moriya O."/>
            <person name="Ihara K."/>
            <person name="Takahashi-Ando N."/>
            <person name="Fukushima Y."/>
            <person name="Yoshida Y."/>
            <person name="Usama R."/>
            <person name="Takai K."/>
            <person name="Minegishi H."/>
        </authorList>
    </citation>
    <scope>NUCLEOTIDE SEQUENCE [LARGE SCALE GENOMIC DNA]</scope>
    <source>
        <strain evidence="3 4">MD130-1</strain>
    </source>
</reference>
<evidence type="ECO:0000313" key="3">
    <source>
        <dbReference type="EMBL" id="GCF13059.1"/>
    </source>
</evidence>
<dbReference type="AlphaFoldDB" id="A0A4C2ELH9"/>
<feature type="transmembrane region" description="Helical" evidence="1">
    <location>
        <begin position="42"/>
        <end position="61"/>
    </location>
</feature>
<gene>
    <name evidence="3" type="ORF">Harman_09940</name>
</gene>
<dbReference type="InterPro" id="IPR058464">
    <property type="entry name" value="DUF8151"/>
</dbReference>
<dbReference type="EMBL" id="BIXZ01000001">
    <property type="protein sequence ID" value="GCF13059.1"/>
    <property type="molecule type" value="Genomic_DNA"/>
</dbReference>
<organism evidence="3 4">
    <name type="scientific">Haloarcula mannanilytica</name>
    <dbReference type="NCBI Taxonomy" id="2509225"/>
    <lineage>
        <taxon>Archaea</taxon>
        <taxon>Methanobacteriati</taxon>
        <taxon>Methanobacteriota</taxon>
        <taxon>Stenosarchaea group</taxon>
        <taxon>Halobacteria</taxon>
        <taxon>Halobacteriales</taxon>
        <taxon>Haloarculaceae</taxon>
        <taxon>Haloarcula</taxon>
    </lineage>
</organism>
<name>A0A4C2ELH9_9EURY</name>
<dbReference type="Proteomes" id="UP000304382">
    <property type="component" value="Unassembled WGS sequence"/>
</dbReference>
<evidence type="ECO:0000256" key="1">
    <source>
        <dbReference type="SAM" id="Phobius"/>
    </source>
</evidence>
<dbReference type="OrthoDB" id="205411at2157"/>
<dbReference type="RefSeq" id="WP_137682697.1">
    <property type="nucleotide sequence ID" value="NZ_BIXZ01000001.1"/>
</dbReference>
<comment type="caution">
    <text evidence="3">The sequence shown here is derived from an EMBL/GenBank/DDBJ whole genome shotgun (WGS) entry which is preliminary data.</text>
</comment>
<dbReference type="Pfam" id="PF26478">
    <property type="entry name" value="DUF8151"/>
    <property type="match status" value="1"/>
</dbReference>
<keyword evidence="4" id="KW-1185">Reference proteome</keyword>
<evidence type="ECO:0000313" key="4">
    <source>
        <dbReference type="Proteomes" id="UP000304382"/>
    </source>
</evidence>
<keyword evidence="1" id="KW-0472">Membrane</keyword>
<keyword evidence="1" id="KW-0812">Transmembrane</keyword>
<protein>
    <recommendedName>
        <fullName evidence="2">DUF8151 domain-containing protein</fullName>
    </recommendedName>
</protein>
<sequence length="75" mass="7814">MVGSESVPELLELLLSTLLAAGLTVSGAVIEQAAFADLSGGFSMFAIWEVYMGLVLLYAGYTLGTRRVLPAFGSA</sequence>
<evidence type="ECO:0000259" key="2">
    <source>
        <dbReference type="Pfam" id="PF26478"/>
    </source>
</evidence>
<keyword evidence="1" id="KW-1133">Transmembrane helix</keyword>